<dbReference type="PANTHER" id="PTHR33744">
    <property type="entry name" value="CARBOHYDRATE DIACID REGULATOR"/>
    <property type="match status" value="1"/>
</dbReference>
<dbReference type="InterPro" id="IPR012914">
    <property type="entry name" value="PucR_dom"/>
</dbReference>
<reference evidence="3 4" key="1">
    <citation type="submission" date="2015-09" db="EMBL/GenBank/DDBJ databases">
        <authorList>
            <consortium name="Pathogen Informatics"/>
        </authorList>
    </citation>
    <scope>NUCLEOTIDE SEQUENCE [LARGE SCALE GENOMIC DNA]</scope>
    <source>
        <strain evidence="3 4">2789STDY5608850</strain>
    </source>
</reference>
<dbReference type="InterPro" id="IPR051448">
    <property type="entry name" value="CdaR-like_regulators"/>
</dbReference>
<organism evidence="3 4">
    <name type="scientific">Hungatella hathewayi</name>
    <dbReference type="NCBI Taxonomy" id="154046"/>
    <lineage>
        <taxon>Bacteria</taxon>
        <taxon>Bacillati</taxon>
        <taxon>Bacillota</taxon>
        <taxon>Clostridia</taxon>
        <taxon>Lachnospirales</taxon>
        <taxon>Lachnospiraceae</taxon>
        <taxon>Hungatella</taxon>
    </lineage>
</organism>
<dbReference type="EMBL" id="CYZE01000026">
    <property type="protein sequence ID" value="CUP36015.1"/>
    <property type="molecule type" value="Genomic_DNA"/>
</dbReference>
<dbReference type="Pfam" id="PF13556">
    <property type="entry name" value="HTH_30"/>
    <property type="match status" value="1"/>
</dbReference>
<gene>
    <name evidence="3" type="primary">cdaR_4</name>
    <name evidence="3" type="ORF">ERS852407_05711</name>
</gene>
<dbReference type="AlphaFoldDB" id="A0A174MQ35"/>
<dbReference type="InterPro" id="IPR025736">
    <property type="entry name" value="PucR_C-HTH_dom"/>
</dbReference>
<dbReference type="Pfam" id="PF07905">
    <property type="entry name" value="PucR"/>
    <property type="match status" value="1"/>
</dbReference>
<dbReference type="InterPro" id="IPR042070">
    <property type="entry name" value="PucR_C-HTH_sf"/>
</dbReference>
<protein>
    <submittedName>
        <fullName evidence="3">Transcriptional regulatory protein</fullName>
    </submittedName>
</protein>
<accession>A0A174MQ35</accession>
<evidence type="ECO:0000313" key="4">
    <source>
        <dbReference type="Proteomes" id="UP000095651"/>
    </source>
</evidence>
<feature type="domain" description="Purine catabolism PurC-like" evidence="1">
    <location>
        <begin position="7"/>
        <end position="139"/>
    </location>
</feature>
<dbReference type="RefSeq" id="WP_055660340.1">
    <property type="nucleotide sequence ID" value="NZ_CABIXC010000026.1"/>
</dbReference>
<feature type="domain" description="PucR C-terminal helix-turn-helix" evidence="2">
    <location>
        <begin position="468"/>
        <end position="525"/>
    </location>
</feature>
<dbReference type="Proteomes" id="UP000095651">
    <property type="component" value="Unassembled WGS sequence"/>
</dbReference>
<name>A0A174MQ35_9FIRM</name>
<proteinExistence type="predicted"/>
<dbReference type="Gene3D" id="1.10.10.2840">
    <property type="entry name" value="PucR C-terminal helix-turn-helix domain"/>
    <property type="match status" value="1"/>
</dbReference>
<sequence>MSVTVADLLRLSSLRNARVEAGRGGLSRIVASLSVLEYADPDQMVDAFFRNDDYYGSEIVITGFMNNPEDEERQCAVTQRLAEAGEVGLILYYVGLFMPRIPEAMKRIADAYHFVLIVMPENRMDFRYSDAISEIMEAIVKDRLNNTAFVGELLDQVARLPEHQRSVGTMLKMLSERIMASILLTDQSFRVLNEAVWPLNQEKTLSRFLTEGKLPEMGSERTVCIADSEYVLARFPILLHKDRHMELFIFKEGEPLVETVRQQVVEAVQLAVNIWSTQHDEVDVTELVRAILKDEPMKMRRLADIFHIDVASIHSMMIFHVEEDWLKMNGVSALKGLTGLLSSFYKTVFADICEGEMVIFVEGPRSLGEEKEILTAVQAYMEPYTVFHTITCCNHLADTAAVREAFLLHRDYIEDTIAIFPEKEAYHLQEIGFARDCRERIGRGEEAVQEALRPLAALRDAKEEKDAVRTLEVYLLDAQCSYLKTGELLYLHKNTVKYRIQRFSDILGYRIGDFPDTFSLYCAVAVNRLLTFCPK</sequence>
<dbReference type="PANTHER" id="PTHR33744:SF16">
    <property type="entry name" value="CARBOHYDRATE DIACID REGULATOR"/>
    <property type="match status" value="1"/>
</dbReference>
<evidence type="ECO:0000259" key="2">
    <source>
        <dbReference type="Pfam" id="PF13556"/>
    </source>
</evidence>
<evidence type="ECO:0000259" key="1">
    <source>
        <dbReference type="Pfam" id="PF07905"/>
    </source>
</evidence>
<evidence type="ECO:0000313" key="3">
    <source>
        <dbReference type="EMBL" id="CUP36015.1"/>
    </source>
</evidence>